<dbReference type="InterPro" id="IPR039424">
    <property type="entry name" value="SBP_5"/>
</dbReference>
<reference evidence="3" key="1">
    <citation type="submission" date="2016-10" db="EMBL/GenBank/DDBJ databases">
        <title>Sequence of Gallionella enrichment culture.</title>
        <authorList>
            <person name="Poehlein A."/>
            <person name="Muehling M."/>
            <person name="Daniel R."/>
        </authorList>
    </citation>
    <scope>NUCLEOTIDE SEQUENCE</scope>
</reference>
<dbReference type="PROSITE" id="PS51257">
    <property type="entry name" value="PROKAR_LIPOPROTEIN"/>
    <property type="match status" value="1"/>
</dbReference>
<accession>A0A1J5T1Z9</accession>
<dbReference type="PANTHER" id="PTHR30290">
    <property type="entry name" value="PERIPLASMIC BINDING COMPONENT OF ABC TRANSPORTER"/>
    <property type="match status" value="1"/>
</dbReference>
<dbReference type="InterPro" id="IPR000914">
    <property type="entry name" value="SBP_5_dom"/>
</dbReference>
<evidence type="ECO:0000259" key="2">
    <source>
        <dbReference type="Pfam" id="PF00496"/>
    </source>
</evidence>
<comment type="caution">
    <text evidence="3">The sequence shown here is derived from an EMBL/GenBank/DDBJ whole genome shotgun (WGS) entry which is preliminary data.</text>
</comment>
<evidence type="ECO:0000256" key="1">
    <source>
        <dbReference type="ARBA" id="ARBA00022729"/>
    </source>
</evidence>
<dbReference type="GO" id="GO:0042884">
    <property type="term" value="P:microcin transport"/>
    <property type="evidence" value="ECO:0007669"/>
    <property type="project" value="TreeGrafter"/>
</dbReference>
<gene>
    <name evidence="3" type="ORF">GALL_39980</name>
</gene>
<dbReference type="GO" id="GO:0015833">
    <property type="term" value="P:peptide transport"/>
    <property type="evidence" value="ECO:0007669"/>
    <property type="project" value="TreeGrafter"/>
</dbReference>
<proteinExistence type="predicted"/>
<name>A0A1J5T1Z9_9ZZZZ</name>
<dbReference type="Pfam" id="PF00496">
    <property type="entry name" value="SBP_bac_5"/>
    <property type="match status" value="1"/>
</dbReference>
<dbReference type="PANTHER" id="PTHR30290:SF64">
    <property type="entry name" value="ABC TRANSPORTER PERIPLASMIC BINDING PROTEIN"/>
    <property type="match status" value="1"/>
</dbReference>
<dbReference type="GO" id="GO:1904680">
    <property type="term" value="F:peptide transmembrane transporter activity"/>
    <property type="evidence" value="ECO:0007669"/>
    <property type="project" value="TreeGrafter"/>
</dbReference>
<organism evidence="3">
    <name type="scientific">mine drainage metagenome</name>
    <dbReference type="NCBI Taxonomy" id="410659"/>
    <lineage>
        <taxon>unclassified sequences</taxon>
        <taxon>metagenomes</taxon>
        <taxon>ecological metagenomes</taxon>
    </lineage>
</organism>
<dbReference type="Gene3D" id="3.40.190.10">
    <property type="entry name" value="Periplasmic binding protein-like II"/>
    <property type="match status" value="1"/>
</dbReference>
<dbReference type="Gene3D" id="3.10.105.10">
    <property type="entry name" value="Dipeptide-binding Protein, Domain 3"/>
    <property type="match status" value="1"/>
</dbReference>
<dbReference type="GO" id="GO:0030288">
    <property type="term" value="C:outer membrane-bounded periplasmic space"/>
    <property type="evidence" value="ECO:0007669"/>
    <property type="project" value="TreeGrafter"/>
</dbReference>
<dbReference type="EMBL" id="MLJW01000010">
    <property type="protein sequence ID" value="OIR14882.1"/>
    <property type="molecule type" value="Genomic_DNA"/>
</dbReference>
<evidence type="ECO:0000313" key="3">
    <source>
        <dbReference type="EMBL" id="OIR14882.1"/>
    </source>
</evidence>
<dbReference type="SUPFAM" id="SSF53850">
    <property type="entry name" value="Periplasmic binding protein-like II"/>
    <property type="match status" value="1"/>
</dbReference>
<protein>
    <submittedName>
        <fullName evidence="3">Putative ABC transporter-binding protein</fullName>
    </submittedName>
</protein>
<dbReference type="AlphaFoldDB" id="A0A1J5T1Z9"/>
<dbReference type="CDD" id="cd08497">
    <property type="entry name" value="MbnE-like"/>
    <property type="match status" value="1"/>
</dbReference>
<keyword evidence="1" id="KW-0732">Signal</keyword>
<feature type="domain" description="Solute-binding protein family 5" evidence="2">
    <location>
        <begin position="130"/>
        <end position="516"/>
    </location>
</feature>
<sequence length="638" mass="74135">MIPIPRVRTLALLLAAAGGLFLVSGCGKKKAAVERNVVPVADAYYKANPKFFLFKTPADLPNDLVWHDGHDVPTFADPDAKRGGTLHSFISDFPRTLRYVGPDANGSFRAYILDDNELTLLGYQPNTSQFYPSLAKEWAYDPDGRTMYFRLDPDARFSDGTPVTADDYLFAFYFYRSKYIVEPWYNNFYTAYFSRIVRYDKYTIAVTWKERKPHVAFWLAQLYPVDEHFYKNFGPDYVQRYQWKFEPTTGPYMVRPDDVHMGRSIDLTRVPNWWASDKRFFRHRYNFDRVHFEVIRDPNKAFEAFKRGDLDSFGLTLPQFWYEKLPDSDPLVKNGYIDKVTFYNEVPRPTFGLYINEAMPLLNNRDIRIGINYATDFDLVDKQYFRGDYVRMQTSADGFALVPFPGIHPRPFSVEKALEYFAKAGFTKRGPDGILVNDKGQRLSFTITSGYASLKDVLTILKQQAAKAGLDFKIEVLDATTSWKKIQEKQHQIAFTAFNVAVEPYPRYWENFHSVNANKPQTNNLTNTAIPAMDKLIDAYDTATSMEQIRTLATQLEKMIRADAAFVPGFEIPFYRVGYWRWIRWPKDFNVRFSQYPGQFGLEWIDPQAKKETLAARANGKTFPPVVKTYDQWKRKEN</sequence>